<dbReference type="AlphaFoldDB" id="A0A1I0SV62"/>
<reference evidence="3" key="1">
    <citation type="submission" date="2016-10" db="EMBL/GenBank/DDBJ databases">
        <authorList>
            <person name="Varghese N."/>
            <person name="Submissions S."/>
        </authorList>
    </citation>
    <scope>NUCLEOTIDE SEQUENCE [LARGE SCALE GENOMIC DNA]</scope>
    <source>
        <strain evidence="3">K1</strain>
    </source>
</reference>
<organism evidence="2 3">
    <name type="scientific">Anoxybacillus pushchinoensis</name>
    <dbReference type="NCBI Taxonomy" id="150248"/>
    <lineage>
        <taxon>Bacteria</taxon>
        <taxon>Bacillati</taxon>
        <taxon>Bacillota</taxon>
        <taxon>Bacilli</taxon>
        <taxon>Bacillales</taxon>
        <taxon>Anoxybacillaceae</taxon>
        <taxon>Anoxybacillus</taxon>
    </lineage>
</organism>
<protein>
    <submittedName>
        <fullName evidence="2">Thioredoxin</fullName>
    </submittedName>
</protein>
<gene>
    <name evidence="2" type="ORF">SAMN05216169_100766</name>
</gene>
<dbReference type="Pfam" id="PF00085">
    <property type="entry name" value="Thioredoxin"/>
    <property type="match status" value="1"/>
</dbReference>
<accession>A0A1I0SV62</accession>
<dbReference type="EMBL" id="FOJQ01000007">
    <property type="protein sequence ID" value="SFA43362.1"/>
    <property type="molecule type" value="Genomic_DNA"/>
</dbReference>
<keyword evidence="3" id="KW-1185">Reference proteome</keyword>
<evidence type="ECO:0000313" key="2">
    <source>
        <dbReference type="EMBL" id="SFA43362.1"/>
    </source>
</evidence>
<dbReference type="Gene3D" id="3.40.30.10">
    <property type="entry name" value="Glutaredoxin"/>
    <property type="match status" value="1"/>
</dbReference>
<dbReference type="Proteomes" id="UP000198979">
    <property type="component" value="Unassembled WGS sequence"/>
</dbReference>
<evidence type="ECO:0000313" key="3">
    <source>
        <dbReference type="Proteomes" id="UP000198979"/>
    </source>
</evidence>
<dbReference type="InterPro" id="IPR013766">
    <property type="entry name" value="Thioredoxin_domain"/>
</dbReference>
<dbReference type="CDD" id="cd02947">
    <property type="entry name" value="TRX_family"/>
    <property type="match status" value="1"/>
</dbReference>
<dbReference type="SUPFAM" id="SSF52833">
    <property type="entry name" value="Thioredoxin-like"/>
    <property type="match status" value="1"/>
</dbReference>
<evidence type="ECO:0000259" key="1">
    <source>
        <dbReference type="Pfam" id="PF00085"/>
    </source>
</evidence>
<sequence length="81" mass="9542">MYTPLCGTCQVASRMVDVLEQLLPHISFERHDLNYVPEKAVQWQIESVPCLLVFKRDELVQKIYAFHSVPYLYETLRELAE</sequence>
<dbReference type="STRING" id="150248.SAMN05216169_100766"/>
<name>A0A1I0SV62_9BACL</name>
<dbReference type="InterPro" id="IPR036249">
    <property type="entry name" value="Thioredoxin-like_sf"/>
</dbReference>
<proteinExistence type="predicted"/>
<feature type="domain" description="Thioredoxin" evidence="1">
    <location>
        <begin position="2"/>
        <end position="64"/>
    </location>
</feature>